<reference evidence="4 7" key="1">
    <citation type="submission" date="2015-09" db="EMBL/GenBank/DDBJ databases">
        <authorList>
            <consortium name="Pathogen Informatics"/>
        </authorList>
    </citation>
    <scope>NUCLEOTIDE SEQUENCE [LARGE SCALE GENOMIC DNA]</scope>
    <source>
        <strain evidence="4 7">2789STDY5608850</strain>
    </source>
</reference>
<dbReference type="Proteomes" id="UP000095651">
    <property type="component" value="Unassembled WGS sequence"/>
</dbReference>
<evidence type="ECO:0000256" key="2">
    <source>
        <dbReference type="PIRNR" id="PIRNR016661"/>
    </source>
</evidence>
<feature type="transmembrane region" description="Helical" evidence="3">
    <location>
        <begin position="66"/>
        <end position="85"/>
    </location>
</feature>
<dbReference type="PANTHER" id="PTHR34295:SF1">
    <property type="entry name" value="BIOTIN TRANSPORTER BIOY"/>
    <property type="match status" value="1"/>
</dbReference>
<reference evidence="8 9" key="2">
    <citation type="submission" date="2018-08" db="EMBL/GenBank/DDBJ databases">
        <title>A genome reference for cultivated species of the human gut microbiota.</title>
        <authorList>
            <person name="Zou Y."/>
            <person name="Xue W."/>
            <person name="Luo G."/>
        </authorList>
    </citation>
    <scope>NUCLEOTIDE SEQUENCE [LARGE SCALE GENOMIC DNA]</scope>
    <source>
        <strain evidence="5 8">AF19-13AC</strain>
        <strain evidence="6 9">TM09-12</strain>
    </source>
</reference>
<evidence type="ECO:0000313" key="8">
    <source>
        <dbReference type="Proteomes" id="UP000261023"/>
    </source>
</evidence>
<comment type="subcellular location">
    <subcellularLocation>
        <location evidence="2">Cell membrane</location>
        <topology evidence="2">Multi-pass membrane protein</topology>
    </subcellularLocation>
</comment>
<dbReference type="Pfam" id="PF02632">
    <property type="entry name" value="BioY"/>
    <property type="match status" value="1"/>
</dbReference>
<dbReference type="EMBL" id="QTJW01000029">
    <property type="protein sequence ID" value="RGD67063.1"/>
    <property type="molecule type" value="Genomic_DNA"/>
</dbReference>
<feature type="transmembrane region" description="Helical" evidence="3">
    <location>
        <begin position="20"/>
        <end position="38"/>
    </location>
</feature>
<keyword evidence="3" id="KW-1133">Transmembrane helix</keyword>
<feature type="transmembrane region" description="Helical" evidence="3">
    <location>
        <begin position="123"/>
        <end position="147"/>
    </location>
</feature>
<feature type="transmembrane region" description="Helical" evidence="3">
    <location>
        <begin position="44"/>
        <end position="61"/>
    </location>
</feature>
<evidence type="ECO:0000313" key="4">
    <source>
        <dbReference type="EMBL" id="CUN48036.1"/>
    </source>
</evidence>
<dbReference type="AlphaFoldDB" id="A0A173XAE2"/>
<dbReference type="Proteomes" id="UP000261023">
    <property type="component" value="Unassembled WGS sequence"/>
</dbReference>
<dbReference type="EMBL" id="CYZE01000001">
    <property type="protein sequence ID" value="CUN48036.1"/>
    <property type="molecule type" value="Genomic_DNA"/>
</dbReference>
<keyword evidence="2" id="KW-0813">Transport</keyword>
<gene>
    <name evidence="4" type="primary">bioY_2</name>
    <name evidence="5" type="ORF">DWX31_28980</name>
    <name evidence="6" type="ORF">DXD79_11860</name>
    <name evidence="4" type="ORF">ERS852407_00323</name>
</gene>
<proteinExistence type="inferred from homology"/>
<comment type="similarity">
    <text evidence="1 2">Belongs to the BioY family.</text>
</comment>
<dbReference type="InterPro" id="IPR003784">
    <property type="entry name" value="BioY"/>
</dbReference>
<keyword evidence="2" id="KW-1003">Cell membrane</keyword>
<evidence type="ECO:0000313" key="7">
    <source>
        <dbReference type="Proteomes" id="UP000095651"/>
    </source>
</evidence>
<accession>A0A173XAE2</accession>
<keyword evidence="2 3" id="KW-0472">Membrane</keyword>
<dbReference type="OrthoDB" id="9803495at2"/>
<dbReference type="EMBL" id="QSON01000005">
    <property type="protein sequence ID" value="RGJ04624.1"/>
    <property type="molecule type" value="Genomic_DNA"/>
</dbReference>
<dbReference type="PIRSF" id="PIRSF016661">
    <property type="entry name" value="BioY"/>
    <property type="match status" value="1"/>
</dbReference>
<evidence type="ECO:0000313" key="9">
    <source>
        <dbReference type="Proteomes" id="UP000263014"/>
    </source>
</evidence>
<feature type="transmembrane region" description="Helical" evidence="3">
    <location>
        <begin position="159"/>
        <end position="188"/>
    </location>
</feature>
<evidence type="ECO:0000313" key="6">
    <source>
        <dbReference type="EMBL" id="RGJ04624.1"/>
    </source>
</evidence>
<name>A0A173XAE2_9FIRM</name>
<dbReference type="GO" id="GO:0005886">
    <property type="term" value="C:plasma membrane"/>
    <property type="evidence" value="ECO:0007669"/>
    <property type="project" value="UniProtKB-SubCell"/>
</dbReference>
<dbReference type="RefSeq" id="WP_002604127.1">
    <property type="nucleotide sequence ID" value="NZ_CABIXC010000001.1"/>
</dbReference>
<dbReference type="Gene3D" id="1.10.1760.20">
    <property type="match status" value="1"/>
</dbReference>
<sequence>MREKNGVIAQRRELTKDMAICGLFASLIAVGAFLKIVIPVGVDTMNFTLQWLFVLLAGLLLGSKRAFYSVTTYLVIGLVGFPVFARGGGPAYLIRPTFGFLLGFAFAAYAMGKVCEILHSSKIRTWILAAAIGYVIYYGTGILYFYFITHFIVVTPNTVGWAAIFAVYCLPTMFPDGLLCILAIMLAARLRPVVSQMLS</sequence>
<dbReference type="Proteomes" id="UP000263014">
    <property type="component" value="Unassembled WGS sequence"/>
</dbReference>
<evidence type="ECO:0000313" key="5">
    <source>
        <dbReference type="EMBL" id="RGD67063.1"/>
    </source>
</evidence>
<evidence type="ECO:0000256" key="1">
    <source>
        <dbReference type="ARBA" id="ARBA00010692"/>
    </source>
</evidence>
<dbReference type="GO" id="GO:0015225">
    <property type="term" value="F:biotin transmembrane transporter activity"/>
    <property type="evidence" value="ECO:0007669"/>
    <property type="project" value="UniProtKB-UniRule"/>
</dbReference>
<protein>
    <recommendedName>
        <fullName evidence="2">Biotin transporter</fullName>
    </recommendedName>
</protein>
<dbReference type="PANTHER" id="PTHR34295">
    <property type="entry name" value="BIOTIN TRANSPORTER BIOY"/>
    <property type="match status" value="1"/>
</dbReference>
<evidence type="ECO:0000256" key="3">
    <source>
        <dbReference type="SAM" id="Phobius"/>
    </source>
</evidence>
<feature type="transmembrane region" description="Helical" evidence="3">
    <location>
        <begin position="91"/>
        <end position="111"/>
    </location>
</feature>
<organism evidence="4 7">
    <name type="scientific">Hungatella hathewayi</name>
    <dbReference type="NCBI Taxonomy" id="154046"/>
    <lineage>
        <taxon>Bacteria</taxon>
        <taxon>Bacillati</taxon>
        <taxon>Bacillota</taxon>
        <taxon>Clostridia</taxon>
        <taxon>Lachnospirales</taxon>
        <taxon>Lachnospiraceae</taxon>
        <taxon>Hungatella</taxon>
    </lineage>
</organism>
<dbReference type="GeneID" id="86061904"/>
<keyword evidence="3" id="KW-0812">Transmembrane</keyword>